<sequence length="362" mass="40014">MIININNMKFKILFTPLLALSLFSSCIKDEPLNKEADIESFSLPDSILINSVISDNKVTLVIKGTDYKKLAPQIVVTPGATITPASGDTLDFTNGVTYTVVSEDKKYSKVYTVNITSSISLNFDFEDWFMEGGLWKYPALDDDMWSSANQGIMMAKLGKVDVYPTRSTEDAFSGKHAALLETQRGGTFLVAGYVAIFSGSLFRGAFKLNMASPPQSALFGQIHPKESGKPINMTGYYKYAPGDTLINRDGIVPNKTDEFSIYAVVYKVTKGAEGLNEYLNGENVLTSDKLVGKAILEDRSPKDKYTKFDLPFVYTEELNYDLYDYKLAVVFASSKNGDFYEGAVGSKLIVDNVEVVCEYESN</sequence>
<reference evidence="2 3" key="1">
    <citation type="submission" date="2018-03" db="EMBL/GenBank/DDBJ databases">
        <title>Genomic Encyclopedia of Archaeal and Bacterial Type Strains, Phase II (KMG-II): from individual species to whole genera.</title>
        <authorList>
            <person name="Goeker M."/>
        </authorList>
    </citation>
    <scope>NUCLEOTIDE SEQUENCE [LARGE SCALE GENOMIC DNA]</scope>
    <source>
        <strain evidence="2 3">DSM 100214</strain>
    </source>
</reference>
<proteinExistence type="predicted"/>
<dbReference type="AlphaFoldDB" id="A0A2V3PL76"/>
<evidence type="ECO:0000259" key="1">
    <source>
        <dbReference type="Pfam" id="PF13201"/>
    </source>
</evidence>
<dbReference type="Gene3D" id="2.60.40.2340">
    <property type="match status" value="1"/>
</dbReference>
<name>A0A2V3PL76_9BACT</name>
<keyword evidence="3" id="KW-1185">Reference proteome</keyword>
<dbReference type="Proteomes" id="UP000247973">
    <property type="component" value="Unassembled WGS sequence"/>
</dbReference>
<evidence type="ECO:0000313" key="2">
    <source>
        <dbReference type="EMBL" id="PXV60265.1"/>
    </source>
</evidence>
<protein>
    <submittedName>
        <fullName evidence="2">Putative glycosyl hydrolase or carbohydrate binding protein</fullName>
    </submittedName>
</protein>
<dbReference type="Pfam" id="PF13201">
    <property type="entry name" value="PCMD"/>
    <property type="match status" value="1"/>
</dbReference>
<dbReference type="OrthoDB" id="713122at2"/>
<accession>A0A2V3PL76</accession>
<comment type="caution">
    <text evidence="2">The sequence shown here is derived from an EMBL/GenBank/DDBJ whole genome shotgun (WGS) entry which is preliminary data.</text>
</comment>
<evidence type="ECO:0000313" key="3">
    <source>
        <dbReference type="Proteomes" id="UP000247973"/>
    </source>
</evidence>
<dbReference type="InterPro" id="IPR038653">
    <property type="entry name" value="Put_CMD_sf"/>
</dbReference>
<feature type="domain" description="Putative carbohydrate metabolism" evidence="1">
    <location>
        <begin position="142"/>
        <end position="356"/>
    </location>
</feature>
<gene>
    <name evidence="2" type="ORF">CLV62_12941</name>
</gene>
<dbReference type="GO" id="GO:0016787">
    <property type="term" value="F:hydrolase activity"/>
    <property type="evidence" value="ECO:0007669"/>
    <property type="project" value="UniProtKB-KW"/>
</dbReference>
<dbReference type="Gene3D" id="2.60.120.890">
    <property type="entry name" value="BT2081, beta-jelly-roll domain"/>
    <property type="match status" value="1"/>
</dbReference>
<organism evidence="2 3">
    <name type="scientific">Dysgonomonas alginatilytica</name>
    <dbReference type="NCBI Taxonomy" id="1605892"/>
    <lineage>
        <taxon>Bacteria</taxon>
        <taxon>Pseudomonadati</taxon>
        <taxon>Bacteroidota</taxon>
        <taxon>Bacteroidia</taxon>
        <taxon>Bacteroidales</taxon>
        <taxon>Dysgonomonadaceae</taxon>
        <taxon>Dysgonomonas</taxon>
    </lineage>
</organism>
<dbReference type="InterPro" id="IPR025112">
    <property type="entry name" value="PCMD"/>
</dbReference>
<keyword evidence="2" id="KW-0378">Hydrolase</keyword>
<dbReference type="EMBL" id="QICL01000029">
    <property type="protein sequence ID" value="PXV60265.1"/>
    <property type="molecule type" value="Genomic_DNA"/>
</dbReference>